<dbReference type="SUPFAM" id="SSF55781">
    <property type="entry name" value="GAF domain-like"/>
    <property type="match status" value="1"/>
</dbReference>
<evidence type="ECO:0000259" key="5">
    <source>
        <dbReference type="PROSITE" id="PS51078"/>
    </source>
</evidence>
<dbReference type="InterPro" id="IPR050707">
    <property type="entry name" value="HTH_MetabolicPath_Reg"/>
</dbReference>
<dbReference type="PROSITE" id="PS51077">
    <property type="entry name" value="HTH_ICLR"/>
    <property type="match status" value="1"/>
</dbReference>
<dbReference type="PANTHER" id="PTHR30136">
    <property type="entry name" value="HELIX-TURN-HELIX TRANSCRIPTIONAL REGULATOR, ICLR FAMILY"/>
    <property type="match status" value="1"/>
</dbReference>
<evidence type="ECO:0000256" key="2">
    <source>
        <dbReference type="ARBA" id="ARBA00023125"/>
    </source>
</evidence>
<dbReference type="Gene3D" id="3.30.450.40">
    <property type="match status" value="1"/>
</dbReference>
<evidence type="ECO:0000256" key="3">
    <source>
        <dbReference type="ARBA" id="ARBA00023163"/>
    </source>
</evidence>
<comment type="caution">
    <text evidence="6">The sequence shown here is derived from an EMBL/GenBank/DDBJ whole genome shotgun (WGS) entry which is preliminary data.</text>
</comment>
<feature type="domain" description="IclR-ED" evidence="5">
    <location>
        <begin position="80"/>
        <end position="260"/>
    </location>
</feature>
<dbReference type="Pfam" id="PF09339">
    <property type="entry name" value="HTH_IclR"/>
    <property type="match status" value="1"/>
</dbReference>
<dbReference type="InterPro" id="IPR036390">
    <property type="entry name" value="WH_DNA-bd_sf"/>
</dbReference>
<feature type="domain" description="HTH iclR-type" evidence="4">
    <location>
        <begin position="17"/>
        <end position="79"/>
    </location>
</feature>
<evidence type="ECO:0000313" key="7">
    <source>
        <dbReference type="Proteomes" id="UP001589867"/>
    </source>
</evidence>
<dbReference type="Gene3D" id="1.10.10.10">
    <property type="entry name" value="Winged helix-like DNA-binding domain superfamily/Winged helix DNA-binding domain"/>
    <property type="match status" value="1"/>
</dbReference>
<dbReference type="Proteomes" id="UP001589867">
    <property type="component" value="Unassembled WGS sequence"/>
</dbReference>
<keyword evidence="2" id="KW-0238">DNA-binding</keyword>
<keyword evidence="1" id="KW-0805">Transcription regulation</keyword>
<evidence type="ECO:0000313" key="6">
    <source>
        <dbReference type="EMBL" id="MFC0532371.1"/>
    </source>
</evidence>
<gene>
    <name evidence="6" type="ORF">ACFFIA_32470</name>
</gene>
<dbReference type="InterPro" id="IPR014757">
    <property type="entry name" value="Tscrpt_reg_IclR_C"/>
</dbReference>
<protein>
    <submittedName>
        <fullName evidence="6">IclR family transcriptional regulator</fullName>
    </submittedName>
</protein>
<evidence type="ECO:0000259" key="4">
    <source>
        <dbReference type="PROSITE" id="PS51077"/>
    </source>
</evidence>
<dbReference type="SMART" id="SM00346">
    <property type="entry name" value="HTH_ICLR"/>
    <property type="match status" value="1"/>
</dbReference>
<dbReference type="RefSeq" id="WP_377258293.1">
    <property type="nucleotide sequence ID" value="NZ_JBHLUH010000070.1"/>
</dbReference>
<name>A0ABV6MCB3_9ACTN</name>
<evidence type="ECO:0000256" key="1">
    <source>
        <dbReference type="ARBA" id="ARBA00023015"/>
    </source>
</evidence>
<proteinExistence type="predicted"/>
<dbReference type="SUPFAM" id="SSF46785">
    <property type="entry name" value="Winged helix' DNA-binding domain"/>
    <property type="match status" value="1"/>
</dbReference>
<reference evidence="6 7" key="1">
    <citation type="submission" date="2024-09" db="EMBL/GenBank/DDBJ databases">
        <authorList>
            <person name="Sun Q."/>
            <person name="Mori K."/>
        </authorList>
    </citation>
    <scope>NUCLEOTIDE SEQUENCE [LARGE SCALE GENOMIC DNA]</scope>
    <source>
        <strain evidence="6 7">TBRC 3947</strain>
    </source>
</reference>
<organism evidence="6 7">
    <name type="scientific">Phytohabitans kaempferiae</name>
    <dbReference type="NCBI Taxonomy" id="1620943"/>
    <lineage>
        <taxon>Bacteria</taxon>
        <taxon>Bacillati</taxon>
        <taxon>Actinomycetota</taxon>
        <taxon>Actinomycetes</taxon>
        <taxon>Micromonosporales</taxon>
        <taxon>Micromonosporaceae</taxon>
    </lineage>
</organism>
<dbReference type="InterPro" id="IPR029016">
    <property type="entry name" value="GAF-like_dom_sf"/>
</dbReference>
<dbReference type="PANTHER" id="PTHR30136:SF24">
    <property type="entry name" value="HTH-TYPE TRANSCRIPTIONAL REPRESSOR ALLR"/>
    <property type="match status" value="1"/>
</dbReference>
<sequence>MAVRDSEVEPETGASPVRTLARGLTLLELIAGEPDGVSITELASGSGLDKGTAWRLVAALRDRGYVRQRTGDRRYVLTGKLLNLSQGFIGRLDLRSAARPHLERLRERSRETVHLAVLDGATVVYIDHLEPDRAVRVRSAVGNVLPLHVTAMGRAILAAFPESSRAQVLAESRLDASHDHLVYDLDRLAEAVEFAVARGWATVSRQDEVSRVGAAITEASGRPVGAVSVSGPAYRMNGDLSWAGDLVREAAAAISAELGAA</sequence>
<dbReference type="PROSITE" id="PS51078">
    <property type="entry name" value="ICLR_ED"/>
    <property type="match status" value="1"/>
</dbReference>
<dbReference type="EMBL" id="JBHLUH010000070">
    <property type="protein sequence ID" value="MFC0532371.1"/>
    <property type="molecule type" value="Genomic_DNA"/>
</dbReference>
<dbReference type="InterPro" id="IPR005471">
    <property type="entry name" value="Tscrpt_reg_IclR_N"/>
</dbReference>
<dbReference type="InterPro" id="IPR036388">
    <property type="entry name" value="WH-like_DNA-bd_sf"/>
</dbReference>
<keyword evidence="7" id="KW-1185">Reference proteome</keyword>
<keyword evidence="3" id="KW-0804">Transcription</keyword>
<dbReference type="Pfam" id="PF01614">
    <property type="entry name" value="IclR_C"/>
    <property type="match status" value="1"/>
</dbReference>
<accession>A0ABV6MCB3</accession>